<evidence type="ECO:0008006" key="4">
    <source>
        <dbReference type="Google" id="ProtNLM"/>
    </source>
</evidence>
<sequence>MFNRNPFTPLMKIKSILVNIYMKNLIVFFITLAFSINSFSQSNSTSQIELPQILPASPEPSAFVKAGVGNVNTSTGAATASIPLYTIKLKDYTFPIALTYSTQGLRADEASSRVGYGWVLDASSGVITRSVKGEPDEYAQRLASPTDFTSDTDVLYHYYKNASTSGSGFDSQPDEFQFNCNGYSGKFVLDDDYIPRVTSTSNIKIDLDITVTPGSTSGNISSILLTAPDGVKYYFGTYERTTSHNVMRYSAYKLVTKTAFFLDKIELPTGEYILFHYTPINTSVATGITQTLQVSKVNGSMMCGDCSTLNSYTTQKDAVSYATHYLNSITTSNGQLIKFTYSQRPDISGDNRLTALEVVNLKKYQFEYYDVPMSSGNNAIGRFFLTKVRDVVQDAPNTSYDYILDYDRLDQVPLPILFNQDYFGYYNASRYSYLIPSSTKSDGTIDFSFRNPNSDAAKIGTLVSIRYATGGREEFIYEGNTQSTRIEKTSSKSLELSGTGGGSSGVSEPVTYTRSDVMVSWDQTVTLSAYTDDALPFDDQTTDSHVKTLSVSVYEGETLIASRSILGYASTSTDFTLLQGHTYTIKMVIYSYTEIGYVTFIYDKSNYYIYQNKQIPGVRLRQIKYTDPFTAKTYSKFYTYASLGDLTKSSGSARGLSFYSTLATKNFCGDYAAYTTNCNSDIYTSSSTNDVYGSVGSGSLIYYTTVIESDAPDFQNGGTEYTFYSNENGEAAQVVLGESVSYFSGQYPTLSGVVYKKRIFNKDRIIVQEEQNDYETKFDMTNSTYSVYVRKKYQPWDTRPDRLESFDVMQAYYGNCWNRLKKQTNRSYFEGVALTQSTQYTYGQAINVLPETITSIDSKGTETKVSRHYPNTYTYQGEGDDDNRALPGYSALTNKHILTPVVEEVLYKGGMLTQQRKTLYKDWFANTAVIAPEVIQVKESQGDDLHDALLFKQYNSLGNPLHVQMKDDLSIVYLWDDILTQPICEVKNATVDQVAYTSFENNALGNWTILSGTTNTKTGFTGGQCFTGSLKKTISAAGIYIASLWTKQSASVNGASGVLVRSVGDWKLYQWILTNPSTITIQGTDIDEVRLTPAGSLMTTFTYKPFVGINSMTDANNNVAYYEYDSFNRLNLIRDAKGNIIKTFEYHYQEQ</sequence>
<feature type="region of interest" description="Disordered" evidence="1">
    <location>
        <begin position="488"/>
        <end position="507"/>
    </location>
</feature>
<dbReference type="Proteomes" id="UP000190961">
    <property type="component" value="Unassembled WGS sequence"/>
</dbReference>
<dbReference type="EMBL" id="FUZU01000005">
    <property type="protein sequence ID" value="SKC88759.1"/>
    <property type="molecule type" value="Genomic_DNA"/>
</dbReference>
<evidence type="ECO:0000313" key="2">
    <source>
        <dbReference type="EMBL" id="SKC88759.1"/>
    </source>
</evidence>
<protein>
    <recommendedName>
        <fullName evidence="4">YD repeat-containing protein</fullName>
    </recommendedName>
</protein>
<name>A0A1T5MLM7_9BACT</name>
<dbReference type="STRING" id="688867.SAMN05660236_5683"/>
<keyword evidence="3" id="KW-1185">Reference proteome</keyword>
<dbReference type="AlphaFoldDB" id="A0A1T5MLM7"/>
<accession>A0A1T5MLM7</accession>
<reference evidence="2 3" key="1">
    <citation type="submission" date="2017-02" db="EMBL/GenBank/DDBJ databases">
        <authorList>
            <person name="Peterson S.W."/>
        </authorList>
    </citation>
    <scope>NUCLEOTIDE SEQUENCE [LARGE SCALE GENOMIC DNA]</scope>
    <source>
        <strain evidence="2 3">DSM 25262</strain>
    </source>
</reference>
<evidence type="ECO:0000313" key="3">
    <source>
        <dbReference type="Proteomes" id="UP000190961"/>
    </source>
</evidence>
<gene>
    <name evidence="2" type="ORF">SAMN05660236_5683</name>
</gene>
<organism evidence="2 3">
    <name type="scientific">Ohtaekwangia koreensis</name>
    <dbReference type="NCBI Taxonomy" id="688867"/>
    <lineage>
        <taxon>Bacteria</taxon>
        <taxon>Pseudomonadati</taxon>
        <taxon>Bacteroidota</taxon>
        <taxon>Cytophagia</taxon>
        <taxon>Cytophagales</taxon>
        <taxon>Fulvivirgaceae</taxon>
        <taxon>Ohtaekwangia</taxon>
    </lineage>
</organism>
<proteinExistence type="predicted"/>
<evidence type="ECO:0000256" key="1">
    <source>
        <dbReference type="SAM" id="MobiDB-lite"/>
    </source>
</evidence>